<dbReference type="Pfam" id="PF02992">
    <property type="entry name" value="Transposase_21"/>
    <property type="match status" value="1"/>
</dbReference>
<name>A0A8H3AHR6_9AGAM</name>
<evidence type="ECO:0000313" key="3">
    <source>
        <dbReference type="Proteomes" id="UP000663861"/>
    </source>
</evidence>
<comment type="caution">
    <text evidence="2">The sequence shown here is derived from an EMBL/GenBank/DDBJ whole genome shotgun (WGS) entry which is preliminary data.</text>
</comment>
<dbReference type="AlphaFoldDB" id="A0A8H3AHR6"/>
<dbReference type="EMBL" id="CAJMWY010000215">
    <property type="protein sequence ID" value="CAE6422366.1"/>
    <property type="molecule type" value="Genomic_DNA"/>
</dbReference>
<feature type="compositionally biased region" description="Acidic residues" evidence="1">
    <location>
        <begin position="201"/>
        <end position="238"/>
    </location>
</feature>
<dbReference type="Proteomes" id="UP000663861">
    <property type="component" value="Unassembled WGS sequence"/>
</dbReference>
<proteinExistence type="predicted"/>
<dbReference type="InterPro" id="IPR004242">
    <property type="entry name" value="Transposase_21"/>
</dbReference>
<accession>A0A8H3AHR6</accession>
<evidence type="ECO:0008006" key="4">
    <source>
        <dbReference type="Google" id="ProtNLM"/>
    </source>
</evidence>
<feature type="region of interest" description="Disordered" evidence="1">
    <location>
        <begin position="58"/>
        <end position="167"/>
    </location>
</feature>
<sequence>MSGSNSLGTARERARKNKKGLGFYTEPRLCDCKKCYGVERGLRGPATIETHIRRYGRHPMAQARPVNTSMNDPGTSTSTYLGDTYPDDNFPTDNFPTDMFPDDNLPDYSHSGSHACSRAHSKSPAVSHLDSPGSSRSRPLGAETCLSADRDSDSDDPDRSPGDFVPIITDSARDAWDFGPGLAEFRAASPPPLRLRGGLNDSEEEGDRDEYEPEEDEEGEPEGPEGPDDGAEVEDEDGPPIHINPEGEPGPPEEPGDDGDAQDMPALNEHPILRNIYLRTWVQYAFAGVTQDSIQAILESHKSSLLAVLDTAAGAFPEDFPNQVRKMPTTLRSLERRLGLDFTDLITIYPVCPDPDCGKRYTMEQMEALLDPQCTRRVDGERCEGLVYTETTLATGKQKRTPLKSFPSTSLPDALGRLLSRPGIADLMQGWRREGDEPVHENVPPPLGPDEWFEQMGPGDKFGDMTQSWVWRTLESWVWRTLEVGLRRGWNEVLQEYVDEPVGEAPLSLVRMQYGISLSLNTDGFQKHRGKYAAGGSYSVTGAYIIINNLPFYLRYLIENMILVVVMPGPKEPKGYALTQMLEPLVNDLIALSNGVELPVYNSRTHRIERHWVYAQLSALLMDWIARIKCIGHVGVTSEHNHCTYCKIRQCRLGEAQGYQSEGYELRDPHEHLQAKHEWQRLPAQREAIRERTGTIFTIFDRIPGFYSFDMCPPDSMHLFDLGITPAIMKFVYQLGMLRKRYRRQPFEETPEARFDAFMERCYFPHFCGCLPTEASCFFIFFIF</sequence>
<gene>
    <name evidence="2" type="ORF">RDB_LOCUS15153</name>
</gene>
<reference evidence="2" key="1">
    <citation type="submission" date="2021-01" db="EMBL/GenBank/DDBJ databases">
        <authorList>
            <person name="Kaushik A."/>
        </authorList>
    </citation>
    <scope>NUCLEOTIDE SEQUENCE</scope>
    <source>
        <strain evidence="2">AG4-RS23</strain>
    </source>
</reference>
<feature type="region of interest" description="Disordered" evidence="1">
    <location>
        <begin position="183"/>
        <end position="265"/>
    </location>
</feature>
<organism evidence="2 3">
    <name type="scientific">Rhizoctonia solani</name>
    <dbReference type="NCBI Taxonomy" id="456999"/>
    <lineage>
        <taxon>Eukaryota</taxon>
        <taxon>Fungi</taxon>
        <taxon>Dikarya</taxon>
        <taxon>Basidiomycota</taxon>
        <taxon>Agaricomycotina</taxon>
        <taxon>Agaricomycetes</taxon>
        <taxon>Cantharellales</taxon>
        <taxon>Ceratobasidiaceae</taxon>
        <taxon>Rhizoctonia</taxon>
    </lineage>
</organism>
<protein>
    <recommendedName>
        <fullName evidence="4">Transposase family Tnp2 protein</fullName>
    </recommendedName>
</protein>
<evidence type="ECO:0000256" key="1">
    <source>
        <dbReference type="SAM" id="MobiDB-lite"/>
    </source>
</evidence>
<feature type="compositionally biased region" description="Polar residues" evidence="1">
    <location>
        <begin position="65"/>
        <end position="81"/>
    </location>
</feature>
<evidence type="ECO:0000313" key="2">
    <source>
        <dbReference type="EMBL" id="CAE6422366.1"/>
    </source>
</evidence>